<keyword evidence="7" id="KW-0325">Glycoprotein</keyword>
<keyword evidence="12" id="KW-1185">Reference proteome</keyword>
<evidence type="ECO:0000256" key="1">
    <source>
        <dbReference type="ARBA" id="ARBA00004236"/>
    </source>
</evidence>
<dbReference type="InterPro" id="IPR007110">
    <property type="entry name" value="Ig-like_dom"/>
</dbReference>
<reference evidence="11" key="2">
    <citation type="submission" date="2025-08" db="UniProtKB">
        <authorList>
            <consortium name="Ensembl"/>
        </authorList>
    </citation>
    <scope>IDENTIFICATION</scope>
</reference>
<keyword evidence="2" id="KW-1003">Cell membrane</keyword>
<evidence type="ECO:0000256" key="5">
    <source>
        <dbReference type="ARBA" id="ARBA00023136"/>
    </source>
</evidence>
<dbReference type="InterPro" id="IPR013106">
    <property type="entry name" value="Ig_V-set"/>
</dbReference>
<dbReference type="Gene3D" id="2.60.40.10">
    <property type="entry name" value="Immunoglobulins"/>
    <property type="match status" value="2"/>
</dbReference>
<name>A0A673CAF1_9TELE</name>
<organism evidence="11 12">
    <name type="scientific">Sphaeramia orbicularis</name>
    <name type="common">orbiculate cardinalfish</name>
    <dbReference type="NCBI Taxonomy" id="375764"/>
    <lineage>
        <taxon>Eukaryota</taxon>
        <taxon>Metazoa</taxon>
        <taxon>Chordata</taxon>
        <taxon>Craniata</taxon>
        <taxon>Vertebrata</taxon>
        <taxon>Euteleostomi</taxon>
        <taxon>Actinopterygii</taxon>
        <taxon>Neopterygii</taxon>
        <taxon>Teleostei</taxon>
        <taxon>Neoteleostei</taxon>
        <taxon>Acanthomorphata</taxon>
        <taxon>Gobiaria</taxon>
        <taxon>Kurtiformes</taxon>
        <taxon>Apogonoidei</taxon>
        <taxon>Apogonidae</taxon>
        <taxon>Apogoninae</taxon>
        <taxon>Sphaeramia</taxon>
    </lineage>
</organism>
<dbReference type="InterPro" id="IPR003599">
    <property type="entry name" value="Ig_sub"/>
</dbReference>
<dbReference type="GO" id="GO:0005886">
    <property type="term" value="C:plasma membrane"/>
    <property type="evidence" value="ECO:0007669"/>
    <property type="project" value="UniProtKB-SubCell"/>
</dbReference>
<evidence type="ECO:0000256" key="8">
    <source>
        <dbReference type="SAM" id="Phobius"/>
    </source>
</evidence>
<reference evidence="11" key="3">
    <citation type="submission" date="2025-09" db="UniProtKB">
        <authorList>
            <consortium name="Ensembl"/>
        </authorList>
    </citation>
    <scope>IDENTIFICATION</scope>
</reference>
<keyword evidence="6" id="KW-1015">Disulfide bond</keyword>
<evidence type="ECO:0000256" key="2">
    <source>
        <dbReference type="ARBA" id="ARBA00022475"/>
    </source>
</evidence>
<evidence type="ECO:0000313" key="12">
    <source>
        <dbReference type="Proteomes" id="UP000472271"/>
    </source>
</evidence>
<feature type="domain" description="Ig-like" evidence="10">
    <location>
        <begin position="21"/>
        <end position="141"/>
    </location>
</feature>
<comment type="subcellular location">
    <subcellularLocation>
        <location evidence="1">Cell membrane</location>
    </subcellularLocation>
</comment>
<keyword evidence="4" id="KW-0391">Immunity</keyword>
<keyword evidence="5 8" id="KW-0472">Membrane</keyword>
<dbReference type="SMART" id="SM00406">
    <property type="entry name" value="IGv"/>
    <property type="match status" value="1"/>
</dbReference>
<evidence type="ECO:0000256" key="4">
    <source>
        <dbReference type="ARBA" id="ARBA00022859"/>
    </source>
</evidence>
<dbReference type="GO" id="GO:0009617">
    <property type="term" value="P:response to bacterium"/>
    <property type="evidence" value="ECO:0007669"/>
    <property type="project" value="TreeGrafter"/>
</dbReference>
<reference evidence="11" key="1">
    <citation type="submission" date="2019-06" db="EMBL/GenBank/DDBJ databases">
        <authorList>
            <consortium name="Wellcome Sanger Institute Data Sharing"/>
        </authorList>
    </citation>
    <scope>NUCLEOTIDE SEQUENCE [LARGE SCALE GENOMIC DNA]</scope>
</reference>
<dbReference type="InterPro" id="IPR052051">
    <property type="entry name" value="TCR_complex_component"/>
</dbReference>
<evidence type="ECO:0000259" key="10">
    <source>
        <dbReference type="PROSITE" id="PS50835"/>
    </source>
</evidence>
<evidence type="ECO:0000256" key="3">
    <source>
        <dbReference type="ARBA" id="ARBA00022729"/>
    </source>
</evidence>
<feature type="transmembrane region" description="Helical" evidence="8">
    <location>
        <begin position="292"/>
        <end position="310"/>
    </location>
</feature>
<dbReference type="Proteomes" id="UP000472271">
    <property type="component" value="Chromosome 18"/>
</dbReference>
<evidence type="ECO:0000313" key="11">
    <source>
        <dbReference type="Ensembl" id="ENSSORP00005052546.1"/>
    </source>
</evidence>
<feature type="signal peptide" evidence="9">
    <location>
        <begin position="1"/>
        <end position="25"/>
    </location>
</feature>
<proteinExistence type="predicted"/>
<dbReference type="GO" id="GO:0002376">
    <property type="term" value="P:immune system process"/>
    <property type="evidence" value="ECO:0007669"/>
    <property type="project" value="UniProtKB-KW"/>
</dbReference>
<keyword evidence="8" id="KW-1133">Transmembrane helix</keyword>
<dbReference type="PROSITE" id="PS50835">
    <property type="entry name" value="IG_LIKE"/>
    <property type="match status" value="1"/>
</dbReference>
<dbReference type="InterPro" id="IPR036179">
    <property type="entry name" value="Ig-like_dom_sf"/>
</dbReference>
<accession>A0A673CAF1</accession>
<evidence type="ECO:0000256" key="7">
    <source>
        <dbReference type="ARBA" id="ARBA00023180"/>
    </source>
</evidence>
<dbReference type="AlphaFoldDB" id="A0A673CAF1"/>
<dbReference type="Ensembl" id="ENSSORT00005053794.1">
    <property type="protein sequence ID" value="ENSSORP00005052546.1"/>
    <property type="gene ID" value="ENSSORG00005023671.1"/>
</dbReference>
<feature type="transmembrane region" description="Helical" evidence="8">
    <location>
        <begin position="256"/>
        <end position="280"/>
    </location>
</feature>
<keyword evidence="3 9" id="KW-0732">Signal</keyword>
<feature type="chain" id="PRO_5025638881" description="Ig-like domain-containing protein" evidence="9">
    <location>
        <begin position="26"/>
        <end position="325"/>
    </location>
</feature>
<keyword evidence="8" id="KW-0812">Transmembrane</keyword>
<gene>
    <name evidence="11" type="primary">LOC115438210</name>
</gene>
<dbReference type="PANTHER" id="PTHR19433:SF127">
    <property type="entry name" value="NITR9"/>
    <property type="match status" value="1"/>
</dbReference>
<dbReference type="InterPro" id="IPR013783">
    <property type="entry name" value="Ig-like_fold"/>
</dbReference>
<dbReference type="PANTHER" id="PTHR19433">
    <property type="entry name" value="T-CELL RECEPTOR ALPHA CHAIN V REGION-RELATED"/>
    <property type="match status" value="1"/>
</dbReference>
<sequence length="325" mass="37005">MRTTLKFTVYLICFFFYLLFPSAHTTDLKLLTNVHQVSGFYSGNVGETVTLQCFYEDDTLIIYWYKQTLGQKPRLISTFYKYRENSIFHDEFKNNSRFTLHATSNQYHLTISDLHVSDSATYYCTSSYEKKLKFLESTTVSVERSNLNIQTLVHQSESESESVHPGESVTLNCTAYTGMYDGEHSIYWFRKSEDPQPGIIYTHGGRNNQHEKTCVYNLPIPSVNRSCDGTCCAIGSCGHILFGNGFDSEDEVDSQILVVFLSVALVFTSTLVVLLGYSVYTMTNRRKCKCTVFLILPLNTISLVSNSFWFRGQIQPNLISSGPDQ</sequence>
<dbReference type="Pfam" id="PF07686">
    <property type="entry name" value="V-set"/>
    <property type="match status" value="1"/>
</dbReference>
<evidence type="ECO:0000256" key="9">
    <source>
        <dbReference type="SAM" id="SignalP"/>
    </source>
</evidence>
<evidence type="ECO:0000256" key="6">
    <source>
        <dbReference type="ARBA" id="ARBA00023157"/>
    </source>
</evidence>
<dbReference type="SUPFAM" id="SSF48726">
    <property type="entry name" value="Immunoglobulin"/>
    <property type="match status" value="2"/>
</dbReference>
<protein>
    <recommendedName>
        <fullName evidence="10">Ig-like domain-containing protein</fullName>
    </recommendedName>
</protein>
<dbReference type="SMART" id="SM00409">
    <property type="entry name" value="IG"/>
    <property type="match status" value="2"/>
</dbReference>